<dbReference type="Gene3D" id="3.40.50.2000">
    <property type="entry name" value="Glycogen Phosphorylase B"/>
    <property type="match status" value="2"/>
</dbReference>
<dbReference type="RefSeq" id="WP_023935978.1">
    <property type="nucleotide sequence ID" value="NZ_FUXH01000005.1"/>
</dbReference>
<dbReference type="EMBL" id="LS483447">
    <property type="protein sequence ID" value="SQH72337.1"/>
    <property type="molecule type" value="Genomic_DNA"/>
</dbReference>
<dbReference type="GO" id="GO:0005829">
    <property type="term" value="C:cytosol"/>
    <property type="evidence" value="ECO:0007669"/>
    <property type="project" value="TreeGrafter"/>
</dbReference>
<dbReference type="OrthoDB" id="9768048at2"/>
<accession>A0A2X4PWW0</accession>
<dbReference type="PANTHER" id="PTHR30160:SF22">
    <property type="entry name" value="LIPOPOLYSACCHARIDE CORE BIOSYNTHESIS PROTEIN"/>
    <property type="match status" value="1"/>
</dbReference>
<gene>
    <name evidence="3" type="primary">rfaQ</name>
    <name evidence="3" type="ORF">NCTC12858_00150</name>
</gene>
<evidence type="ECO:0000313" key="3">
    <source>
        <dbReference type="EMBL" id="SQH72337.1"/>
    </source>
</evidence>
<dbReference type="Proteomes" id="UP000249300">
    <property type="component" value="Chromosome 1"/>
</dbReference>
<protein>
    <submittedName>
        <fullName evidence="3">Lipopolysaccharide core heptosyltransferase rfaQ</fullName>
        <ecNumber evidence="3">2.-.-.-</ecNumber>
    </submittedName>
</protein>
<dbReference type="KEGG" id="pcre:NCTC12858_00150"/>
<dbReference type="CDD" id="cd03789">
    <property type="entry name" value="GT9_LPS_heptosyltransferase"/>
    <property type="match status" value="1"/>
</dbReference>
<dbReference type="SUPFAM" id="SSF53756">
    <property type="entry name" value="UDP-Glycosyltransferase/glycogen phosphorylase"/>
    <property type="match status" value="1"/>
</dbReference>
<dbReference type="InterPro" id="IPR002201">
    <property type="entry name" value="Glyco_trans_9"/>
</dbReference>
<dbReference type="InterPro" id="IPR051199">
    <property type="entry name" value="LPS_LOS_Heptosyltrfase"/>
</dbReference>
<sequence>MRYLVIRLSAFGDVAMSIPVLYAVARANPEHSFTLLTMPVLTSLLLNAPPNVEAMGIDTKHDEKRLGGLLQFASRLSDERFDKVIDLHNVLRSRVLRTYLKFRGVSSVHLHKPRNKRAMLVAMPPLKRKKPIGSMIERYAAVFRAAGLRFEFDTEPTSPPIALPTADLLEAQRRAGLLPVEQSPYIRIGIAPFAAHKSKTYPIEKMEQVVETLSSRGNLEICLFGGRGKEAETLEVWANRYPHTYSMAGKLTLTDEIALMQTLRCMLSMDSANMHFASLVGCRVVSVWCATHRYAGFLGYGQSAEDALSLDLECSPCSIFGNRPCRGRNYACLELPVTTIVERVSSIVEAPLNNPTSLSTPIG</sequence>
<keyword evidence="4" id="KW-1185">Reference proteome</keyword>
<keyword evidence="2 3" id="KW-0808">Transferase</keyword>
<name>A0A2X4PWW0_9PORP</name>
<dbReference type="PANTHER" id="PTHR30160">
    <property type="entry name" value="TETRAACYLDISACCHARIDE 4'-KINASE-RELATED"/>
    <property type="match status" value="1"/>
</dbReference>
<reference evidence="3 4" key="1">
    <citation type="submission" date="2018-06" db="EMBL/GenBank/DDBJ databases">
        <authorList>
            <consortium name="Pathogen Informatics"/>
            <person name="Doyle S."/>
        </authorList>
    </citation>
    <scope>NUCLEOTIDE SEQUENCE [LARGE SCALE GENOMIC DNA]</scope>
    <source>
        <strain evidence="3 4">NCTC12858</strain>
    </source>
</reference>
<evidence type="ECO:0000256" key="2">
    <source>
        <dbReference type="ARBA" id="ARBA00022679"/>
    </source>
</evidence>
<dbReference type="EC" id="2.-.-.-" evidence="3"/>
<evidence type="ECO:0000256" key="1">
    <source>
        <dbReference type="ARBA" id="ARBA00022676"/>
    </source>
</evidence>
<dbReference type="GO" id="GO:0009244">
    <property type="term" value="P:lipopolysaccharide core region biosynthetic process"/>
    <property type="evidence" value="ECO:0007669"/>
    <property type="project" value="TreeGrafter"/>
</dbReference>
<dbReference type="AlphaFoldDB" id="A0A2X4PWW0"/>
<dbReference type="GO" id="GO:0008713">
    <property type="term" value="F:ADP-heptose-lipopolysaccharide heptosyltransferase activity"/>
    <property type="evidence" value="ECO:0007669"/>
    <property type="project" value="TreeGrafter"/>
</dbReference>
<keyword evidence="1" id="KW-0328">Glycosyltransferase</keyword>
<proteinExistence type="predicted"/>
<dbReference type="Pfam" id="PF01075">
    <property type="entry name" value="Glyco_transf_9"/>
    <property type="match status" value="1"/>
</dbReference>
<evidence type="ECO:0000313" key="4">
    <source>
        <dbReference type="Proteomes" id="UP000249300"/>
    </source>
</evidence>
<organism evidence="3 4">
    <name type="scientific">Porphyromonas crevioricanis</name>
    <dbReference type="NCBI Taxonomy" id="393921"/>
    <lineage>
        <taxon>Bacteria</taxon>
        <taxon>Pseudomonadati</taxon>
        <taxon>Bacteroidota</taxon>
        <taxon>Bacteroidia</taxon>
        <taxon>Bacteroidales</taxon>
        <taxon>Porphyromonadaceae</taxon>
        <taxon>Porphyromonas</taxon>
    </lineage>
</organism>